<evidence type="ECO:0008006" key="4">
    <source>
        <dbReference type="Google" id="ProtNLM"/>
    </source>
</evidence>
<protein>
    <recommendedName>
        <fullName evidence="4">MGS207 protein</fullName>
    </recommendedName>
</protein>
<dbReference type="Proteomes" id="UP001215712">
    <property type="component" value="Unassembled WGS sequence"/>
</dbReference>
<sequence length="424" mass="48642">MTEPISATTDSSLKMLSISLPSLKSFIPFSREKAVISLAPAKTHNIESSPGKPARTLKHLLKLNHANHAILYNNLKFHNHAPHLLSAAFLQGADADHLTRIYETESTLLDEWVDSPAEVTNEDWRDHLGRREYQKAFVDYYEDELVRFDYDWKEVINEYLFSGENPVFNSIIADLGHPLIHLAYAYEMSSREVAMEALGLASVCYNDHHKYLDDPLYSQTESSYTATSIFEVLEKVRSDKQLDGIFAVPGHDNINQLFHSHEAVLLNHWNAWKIENPTEQFRESQELAAALLVATHKNHDEKYDFFFVHVVTTSHAVRVLLPMIPPKFQIPLIRQWWLMVVSFYIAQLRPEVPLDRIHEFELQGRDWAWTAVKAIKSDHGTDSHYVKAIKSLGDMASTWGDQDSFYLKAAVKYAEEFNGWGGFV</sequence>
<dbReference type="InterPro" id="IPR025337">
    <property type="entry name" value="Questin_oxidase-like"/>
</dbReference>
<evidence type="ECO:0000313" key="3">
    <source>
        <dbReference type="Proteomes" id="UP001215712"/>
    </source>
</evidence>
<dbReference type="PANTHER" id="PTHR35870">
    <property type="entry name" value="PROTEIN, PUTATIVE (AFU_ORTHOLOGUE AFUA_5G03330)-RELATED"/>
    <property type="match status" value="1"/>
</dbReference>
<gene>
    <name evidence="2" type="ORF">N7493_008791</name>
</gene>
<reference evidence="2" key="2">
    <citation type="submission" date="2023-01" db="EMBL/GenBank/DDBJ databases">
        <authorList>
            <person name="Petersen C."/>
        </authorList>
    </citation>
    <scope>NUCLEOTIDE SEQUENCE</scope>
    <source>
        <strain evidence="2">IBT 17514</strain>
    </source>
</reference>
<keyword evidence="3" id="KW-1185">Reference proteome</keyword>
<dbReference type="GO" id="GO:0016491">
    <property type="term" value="F:oxidoreductase activity"/>
    <property type="evidence" value="ECO:0007669"/>
    <property type="project" value="UniProtKB-KW"/>
</dbReference>
<evidence type="ECO:0000313" key="2">
    <source>
        <dbReference type="EMBL" id="KAJ5712323.1"/>
    </source>
</evidence>
<dbReference type="PANTHER" id="PTHR35870:SF6">
    <property type="entry name" value="MGS207 PROTEIN"/>
    <property type="match status" value="1"/>
</dbReference>
<accession>A0AAD6MSU3</accession>
<keyword evidence="1" id="KW-0560">Oxidoreductase</keyword>
<dbReference type="Pfam" id="PF14027">
    <property type="entry name" value="Questin_oxidase"/>
    <property type="match status" value="1"/>
</dbReference>
<reference evidence="2" key="1">
    <citation type="journal article" date="2023" name="IMA Fungus">
        <title>Comparative genomic study of the Penicillium genus elucidates a diverse pangenome and 15 lateral gene transfer events.</title>
        <authorList>
            <person name="Petersen C."/>
            <person name="Sorensen T."/>
            <person name="Nielsen M.R."/>
            <person name="Sondergaard T.E."/>
            <person name="Sorensen J.L."/>
            <person name="Fitzpatrick D.A."/>
            <person name="Frisvad J.C."/>
            <person name="Nielsen K.L."/>
        </authorList>
    </citation>
    <scope>NUCLEOTIDE SEQUENCE</scope>
    <source>
        <strain evidence="2">IBT 17514</strain>
    </source>
</reference>
<evidence type="ECO:0000256" key="1">
    <source>
        <dbReference type="ARBA" id="ARBA00023002"/>
    </source>
</evidence>
<proteinExistence type="predicted"/>
<organism evidence="2 3">
    <name type="scientific">Penicillium malachiteum</name>
    <dbReference type="NCBI Taxonomy" id="1324776"/>
    <lineage>
        <taxon>Eukaryota</taxon>
        <taxon>Fungi</taxon>
        <taxon>Dikarya</taxon>
        <taxon>Ascomycota</taxon>
        <taxon>Pezizomycotina</taxon>
        <taxon>Eurotiomycetes</taxon>
        <taxon>Eurotiomycetidae</taxon>
        <taxon>Eurotiales</taxon>
        <taxon>Aspergillaceae</taxon>
        <taxon>Penicillium</taxon>
    </lineage>
</organism>
<dbReference type="AlphaFoldDB" id="A0AAD6MSU3"/>
<dbReference type="EMBL" id="JAQJAN010000013">
    <property type="protein sequence ID" value="KAJ5712323.1"/>
    <property type="molecule type" value="Genomic_DNA"/>
</dbReference>
<name>A0AAD6MSU3_9EURO</name>
<comment type="caution">
    <text evidence="2">The sequence shown here is derived from an EMBL/GenBank/DDBJ whole genome shotgun (WGS) entry which is preliminary data.</text>
</comment>